<dbReference type="eggNOG" id="COG1879">
    <property type="taxonomic scope" value="Bacteria"/>
</dbReference>
<dbReference type="RefSeq" id="WP_005214444.1">
    <property type="nucleotide sequence ID" value="NZ_KB291660.1"/>
</dbReference>
<evidence type="ECO:0000256" key="7">
    <source>
        <dbReference type="ARBA" id="ARBA00022837"/>
    </source>
</evidence>
<evidence type="ECO:0000313" key="12">
    <source>
        <dbReference type="Proteomes" id="UP000010420"/>
    </source>
</evidence>
<organism evidence="11 12">
    <name type="scientific">Clostridium celatum DSM 1785</name>
    <dbReference type="NCBI Taxonomy" id="545697"/>
    <lineage>
        <taxon>Bacteria</taxon>
        <taxon>Bacillati</taxon>
        <taxon>Bacillota</taxon>
        <taxon>Clostridia</taxon>
        <taxon>Eubacteriales</taxon>
        <taxon>Clostridiaceae</taxon>
        <taxon>Clostridium</taxon>
    </lineage>
</organism>
<name>L1QCK2_9CLOT</name>
<keyword evidence="12" id="KW-1185">Reference proteome</keyword>
<dbReference type="Gene3D" id="3.40.50.2300">
    <property type="match status" value="2"/>
</dbReference>
<dbReference type="Proteomes" id="UP000010420">
    <property type="component" value="Unassembled WGS sequence"/>
</dbReference>
<dbReference type="GO" id="GO:0046872">
    <property type="term" value="F:metal ion binding"/>
    <property type="evidence" value="ECO:0007669"/>
    <property type="project" value="UniProtKB-KW"/>
</dbReference>
<evidence type="ECO:0000259" key="10">
    <source>
        <dbReference type="Pfam" id="PF13407"/>
    </source>
</evidence>
<proteinExistence type="predicted"/>
<evidence type="ECO:0000256" key="8">
    <source>
        <dbReference type="ARBA" id="ARBA00034323"/>
    </source>
</evidence>
<dbReference type="PANTHER" id="PTHR30036:SF2">
    <property type="entry name" value="D-GALACTOSE_METHYL-GALACTOSIDE BINDING PERIPLASMIC PROTEIN MGLB"/>
    <property type="match status" value="1"/>
</dbReference>
<feature type="domain" description="Periplasmic binding protein" evidence="10">
    <location>
        <begin position="39"/>
        <end position="314"/>
    </location>
</feature>
<evidence type="ECO:0000256" key="5">
    <source>
        <dbReference type="ARBA" id="ARBA00022729"/>
    </source>
</evidence>
<dbReference type="InterPro" id="IPR044085">
    <property type="entry name" value="MglB-like_PBP1"/>
</dbReference>
<dbReference type="SUPFAM" id="SSF53822">
    <property type="entry name" value="Periplasmic binding protein-like I"/>
    <property type="match status" value="1"/>
</dbReference>
<dbReference type="HOGENOM" id="CLU_037628_3_1_9"/>
<evidence type="ECO:0000256" key="2">
    <source>
        <dbReference type="ARBA" id="ARBA00022448"/>
    </source>
</evidence>
<dbReference type="PANTHER" id="PTHR30036">
    <property type="entry name" value="D-XYLOSE-BINDING PERIPLASMIC PROTEIN"/>
    <property type="match status" value="1"/>
</dbReference>
<evidence type="ECO:0000256" key="3">
    <source>
        <dbReference type="ARBA" id="ARBA00022597"/>
    </source>
</evidence>
<dbReference type="PATRIC" id="fig|545697.3.peg.2466"/>
<dbReference type="InterPro" id="IPR028082">
    <property type="entry name" value="Peripla_BP_I"/>
</dbReference>
<keyword evidence="6" id="KW-0574">Periplasm</keyword>
<dbReference type="InterPro" id="IPR025997">
    <property type="entry name" value="SBP_2_dom"/>
</dbReference>
<evidence type="ECO:0000313" key="11">
    <source>
        <dbReference type="EMBL" id="EKY25405.1"/>
    </source>
</evidence>
<keyword evidence="7" id="KW-0106">Calcium</keyword>
<evidence type="ECO:0000256" key="1">
    <source>
        <dbReference type="ARBA" id="ARBA00004196"/>
    </source>
</evidence>
<gene>
    <name evidence="11" type="ORF">HMPREF0216_02505</name>
</gene>
<protein>
    <recommendedName>
        <fullName evidence="9">D-galactose/methyl-galactoside binding periplasmic protein MglB</fullName>
    </recommendedName>
</protein>
<comment type="caution">
    <text evidence="11">The sequence shown here is derived from an EMBL/GenBank/DDBJ whole genome shotgun (WGS) entry which is preliminary data.</text>
</comment>
<dbReference type="GO" id="GO:0030246">
    <property type="term" value="F:carbohydrate binding"/>
    <property type="evidence" value="ECO:0007669"/>
    <property type="project" value="InterPro"/>
</dbReference>
<dbReference type="STRING" id="545697.HMPREF0216_02505"/>
<keyword evidence="2" id="KW-0813">Transport</keyword>
<dbReference type="InterPro" id="IPR050555">
    <property type="entry name" value="Bact_Solute-Bind_Prot2"/>
</dbReference>
<evidence type="ECO:0000256" key="4">
    <source>
        <dbReference type="ARBA" id="ARBA00022723"/>
    </source>
</evidence>
<keyword evidence="4" id="KW-0479">Metal-binding</keyword>
<reference evidence="11 12" key="1">
    <citation type="submission" date="2012-05" db="EMBL/GenBank/DDBJ databases">
        <authorList>
            <person name="Weinstock G."/>
            <person name="Sodergren E."/>
            <person name="Lobos E.A."/>
            <person name="Fulton L."/>
            <person name="Fulton R."/>
            <person name="Courtney L."/>
            <person name="Fronick C."/>
            <person name="O'Laughlin M."/>
            <person name="Godfrey J."/>
            <person name="Wilson R.M."/>
            <person name="Miner T."/>
            <person name="Farmer C."/>
            <person name="Delehaunty K."/>
            <person name="Cordes M."/>
            <person name="Minx P."/>
            <person name="Tomlinson C."/>
            <person name="Chen J."/>
            <person name="Wollam A."/>
            <person name="Pepin K.H."/>
            <person name="Bhonagiri V."/>
            <person name="Zhang X."/>
            <person name="Suruliraj S."/>
            <person name="Warren W."/>
            <person name="Mitreva M."/>
            <person name="Mardis E.R."/>
            <person name="Wilson R.K."/>
        </authorList>
    </citation>
    <scope>NUCLEOTIDE SEQUENCE [LARGE SCALE GENOMIC DNA]</scope>
    <source>
        <strain evidence="11 12">DSM 1785</strain>
    </source>
</reference>
<dbReference type="AlphaFoldDB" id="L1QCK2"/>
<dbReference type="EMBL" id="AMEZ01000070">
    <property type="protein sequence ID" value="EKY25405.1"/>
    <property type="molecule type" value="Genomic_DNA"/>
</dbReference>
<evidence type="ECO:0000256" key="9">
    <source>
        <dbReference type="ARBA" id="ARBA00034344"/>
    </source>
</evidence>
<dbReference type="CDD" id="cd01539">
    <property type="entry name" value="PBP1_GGBP"/>
    <property type="match status" value="1"/>
</dbReference>
<sequence>MKTFKRVLNIIMVILTVTLLWSCNSEGAKKAQRIREIKIGVTLYKESDLFISSIAENLIDIAKEKESSEDIKIILNIADSNGSTVNETKQVEKFINQKYDVICVNLVDRTAASTIIDKAKLANIPVIFFNREPVEEDMQRWNKIYYVGAEAEKSGKMQAEIILDAYKENSNIVDKNSDGKIQYVMLEGEAGHQDSSIRTEYCIKSMIENGLEVEKLSDDIANWENSQAREKMIQWIKSYGDDIEVVFSNNDDMALGAINAYDSLNIDIVDRPLIVGVDGIQEALQQIKEGKMIGTVISDAKEQASAIFNIAFSLGKNGDIDECIDLLDGKYFKVKHTKVLKENVELFYN</sequence>
<accession>L1QCK2</accession>
<dbReference type="Pfam" id="PF13407">
    <property type="entry name" value="Peripla_BP_4"/>
    <property type="match status" value="1"/>
</dbReference>
<comment type="subcellular location">
    <subcellularLocation>
        <location evidence="1">Cell envelope</location>
    </subcellularLocation>
</comment>
<dbReference type="OrthoDB" id="9769193at2"/>
<keyword evidence="5" id="KW-0732">Signal</keyword>
<dbReference type="GO" id="GO:0030288">
    <property type="term" value="C:outer membrane-bounded periplasmic space"/>
    <property type="evidence" value="ECO:0007669"/>
    <property type="project" value="TreeGrafter"/>
</dbReference>
<comment type="subunit">
    <text evidence="8">The ABC transporter complex is composed of one ATP-binding protein (MglA), two transmembrane proteins (MglC) and a solute-binding protein (MglB).</text>
</comment>
<evidence type="ECO:0000256" key="6">
    <source>
        <dbReference type="ARBA" id="ARBA00022764"/>
    </source>
</evidence>
<keyword evidence="3" id="KW-0762">Sugar transport</keyword>